<dbReference type="PANTHER" id="PTHR42917">
    <property type="entry name" value="2,4-DIENOYL-COA REDUCTASE"/>
    <property type="match status" value="1"/>
</dbReference>
<dbReference type="PRINTS" id="PR00411">
    <property type="entry name" value="PNDRDTASEI"/>
</dbReference>
<organism evidence="11 12">
    <name type="scientific">Hwanghaeella grinnelliae</name>
    <dbReference type="NCBI Taxonomy" id="2500179"/>
    <lineage>
        <taxon>Bacteria</taxon>
        <taxon>Pseudomonadati</taxon>
        <taxon>Pseudomonadota</taxon>
        <taxon>Alphaproteobacteria</taxon>
        <taxon>Rhodospirillales</taxon>
        <taxon>Rhodospirillaceae</taxon>
        <taxon>Hwanghaeella</taxon>
    </lineage>
</organism>
<dbReference type="Gene3D" id="3.20.20.70">
    <property type="entry name" value="Aldolase class I"/>
    <property type="match status" value="1"/>
</dbReference>
<evidence type="ECO:0000313" key="11">
    <source>
        <dbReference type="EMBL" id="RVU38956.1"/>
    </source>
</evidence>
<dbReference type="InterPro" id="IPR013785">
    <property type="entry name" value="Aldolase_TIM"/>
</dbReference>
<gene>
    <name evidence="11" type="ORF">EOI86_06745</name>
</gene>
<evidence type="ECO:0000313" key="12">
    <source>
        <dbReference type="Proteomes" id="UP000287447"/>
    </source>
</evidence>
<dbReference type="Proteomes" id="UP000287447">
    <property type="component" value="Unassembled WGS sequence"/>
</dbReference>
<keyword evidence="7" id="KW-0560">Oxidoreductase</keyword>
<keyword evidence="4" id="KW-0285">Flavoprotein</keyword>
<proteinExistence type="inferred from homology"/>
<comment type="cofactor">
    <cofactor evidence="2">
        <name>[4Fe-4S] cluster</name>
        <dbReference type="ChEBI" id="CHEBI:49883"/>
    </cofactor>
</comment>
<dbReference type="GO" id="GO:0032259">
    <property type="term" value="P:methylation"/>
    <property type="evidence" value="ECO:0007669"/>
    <property type="project" value="UniProtKB-KW"/>
</dbReference>
<keyword evidence="11" id="KW-0808">Transferase</keyword>
<evidence type="ECO:0000259" key="10">
    <source>
        <dbReference type="Pfam" id="PF00724"/>
    </source>
</evidence>
<dbReference type="InterPro" id="IPR036188">
    <property type="entry name" value="FAD/NAD-bd_sf"/>
</dbReference>
<dbReference type="GO" id="GO:0051536">
    <property type="term" value="F:iron-sulfur cluster binding"/>
    <property type="evidence" value="ECO:0007669"/>
    <property type="project" value="UniProtKB-KW"/>
</dbReference>
<dbReference type="PANTHER" id="PTHR42917:SF2">
    <property type="entry name" value="2,4-DIENOYL-COA REDUCTASE [(2E)-ENOYL-COA-PRODUCING]"/>
    <property type="match status" value="1"/>
</dbReference>
<evidence type="ECO:0000256" key="5">
    <source>
        <dbReference type="ARBA" id="ARBA00022643"/>
    </source>
</evidence>
<keyword evidence="8" id="KW-0408">Iron</keyword>
<keyword evidence="12" id="KW-1185">Reference proteome</keyword>
<dbReference type="SUPFAM" id="SSF51395">
    <property type="entry name" value="FMN-linked oxidoreductases"/>
    <property type="match status" value="1"/>
</dbReference>
<comment type="caution">
    <text evidence="11">The sequence shown here is derived from an EMBL/GenBank/DDBJ whole genome shotgun (WGS) entry which is preliminary data.</text>
</comment>
<evidence type="ECO:0000256" key="6">
    <source>
        <dbReference type="ARBA" id="ARBA00022723"/>
    </source>
</evidence>
<dbReference type="Pfam" id="PF00724">
    <property type="entry name" value="Oxidored_FMN"/>
    <property type="match status" value="1"/>
</dbReference>
<dbReference type="SUPFAM" id="SSF51905">
    <property type="entry name" value="FAD/NAD(P)-binding domain"/>
    <property type="match status" value="1"/>
</dbReference>
<dbReference type="GO" id="GO:0010181">
    <property type="term" value="F:FMN binding"/>
    <property type="evidence" value="ECO:0007669"/>
    <property type="project" value="InterPro"/>
</dbReference>
<dbReference type="GO" id="GO:0008168">
    <property type="term" value="F:methyltransferase activity"/>
    <property type="evidence" value="ECO:0007669"/>
    <property type="project" value="UniProtKB-KW"/>
</dbReference>
<dbReference type="Gene3D" id="3.40.50.720">
    <property type="entry name" value="NAD(P)-binding Rossmann-like Domain"/>
    <property type="match status" value="1"/>
</dbReference>
<dbReference type="InterPro" id="IPR001155">
    <property type="entry name" value="OxRdtase_FMN_N"/>
</dbReference>
<protein>
    <submittedName>
        <fullName evidence="11">N-methylproline demethylase</fullName>
    </submittedName>
</protein>
<name>A0A3S2WC04_9PROT</name>
<sequence>MTASDPLLQPFTLKHLTLKNRVVSTAHEPAYTDGRMPGDRYLRYQAEKAKGGIGLTMFGGSCTVSADSPAAFGNIDASTDEVVKFYADLSDTMHKHGAAIMNQITHLGRRTSWSTEHWLPIVSPSTVREMAHRMFPKVAEKEDIDRIAKDFGQAALRSKLGGLDGLEVESYGHLFDAFASPLTNKRQDEYGGSLENRLRFGMQVLEEIRKAVGDDYIVGLRISIDERLRGGIDKTEGFEIVRRFVETGMVDFLSVIVGSVDSDETLSHVIPVMGTPAAPNLAVVGEVKQAFDLPVMHAAKIADVATARHAIESGAMDLVGMTRAHMTDPHIVAKLMRGEEERIRPCVGAGYCIDNIYISGAAYCIHNPATGREKTVPQLVPPSQGPAKKAVVVGAGPAGLEAARVLALRGHTVVLFEAAERAGGQVVIAAKAPRRRDLIGIVDWLTAEAERAGVEIRYNTYAEQAEIAAENPDLVIIATGGLPNTAFLEEGEDLVVTSWDVLSGQVAPADTVLMYDENGRQQGPSAAEFMAEAGSTVHFVTPDRMVGPDIGVTNNPSILKGFYDHGIKVSTDHRLLGVKRDGNKLIASLYNIFTHQISEQSADQVVTEYATVAADDVYFEVKNRSKNNGQTDIDAIKENRPQESVTNPNGDYFLFRVGDAVNARDIHAAIFDSRRLCQHL</sequence>
<evidence type="ECO:0000256" key="8">
    <source>
        <dbReference type="ARBA" id="ARBA00023004"/>
    </source>
</evidence>
<evidence type="ECO:0000256" key="1">
    <source>
        <dbReference type="ARBA" id="ARBA00001917"/>
    </source>
</evidence>
<comment type="similarity">
    <text evidence="3">In the N-terminal section; belongs to the NADH:flavin oxidoreductase/NADH oxidase family.</text>
</comment>
<keyword evidence="5" id="KW-0288">FMN</keyword>
<evidence type="ECO:0000256" key="3">
    <source>
        <dbReference type="ARBA" id="ARBA00011048"/>
    </source>
</evidence>
<dbReference type="GO" id="GO:0016491">
    <property type="term" value="F:oxidoreductase activity"/>
    <property type="evidence" value="ECO:0007669"/>
    <property type="project" value="UniProtKB-KW"/>
</dbReference>
<dbReference type="GO" id="GO:0046872">
    <property type="term" value="F:metal ion binding"/>
    <property type="evidence" value="ECO:0007669"/>
    <property type="project" value="UniProtKB-KW"/>
</dbReference>
<dbReference type="Pfam" id="PF13450">
    <property type="entry name" value="NAD_binding_8"/>
    <property type="match status" value="1"/>
</dbReference>
<evidence type="ECO:0000256" key="2">
    <source>
        <dbReference type="ARBA" id="ARBA00001966"/>
    </source>
</evidence>
<dbReference type="CDD" id="cd04734">
    <property type="entry name" value="OYE_like_3_FMN"/>
    <property type="match status" value="1"/>
</dbReference>
<keyword evidence="6" id="KW-0479">Metal-binding</keyword>
<dbReference type="EMBL" id="SADE01000001">
    <property type="protein sequence ID" value="RVU38956.1"/>
    <property type="molecule type" value="Genomic_DNA"/>
</dbReference>
<dbReference type="RefSeq" id="WP_127764328.1">
    <property type="nucleotide sequence ID" value="NZ_SADE01000001.1"/>
</dbReference>
<evidence type="ECO:0000256" key="9">
    <source>
        <dbReference type="ARBA" id="ARBA00023014"/>
    </source>
</evidence>
<comment type="cofactor">
    <cofactor evidence="1">
        <name>FMN</name>
        <dbReference type="ChEBI" id="CHEBI:58210"/>
    </cofactor>
</comment>
<dbReference type="PRINTS" id="PR00368">
    <property type="entry name" value="FADPNR"/>
</dbReference>
<dbReference type="InterPro" id="IPR051793">
    <property type="entry name" value="NADH:flavin_oxidoreductase"/>
</dbReference>
<keyword evidence="9" id="KW-0411">Iron-sulfur</keyword>
<evidence type="ECO:0000256" key="4">
    <source>
        <dbReference type="ARBA" id="ARBA00022630"/>
    </source>
</evidence>
<dbReference type="Gene3D" id="3.50.50.60">
    <property type="entry name" value="FAD/NAD(P)-binding domain"/>
    <property type="match status" value="1"/>
</dbReference>
<dbReference type="OrthoDB" id="9804454at2"/>
<reference evidence="12" key="1">
    <citation type="submission" date="2019-01" db="EMBL/GenBank/DDBJ databases">
        <title>Gri0909 isolated from a small marine red alga.</title>
        <authorList>
            <person name="Kim J."/>
            <person name="Jeong S.E."/>
            <person name="Jeon C.O."/>
        </authorList>
    </citation>
    <scope>NUCLEOTIDE SEQUENCE [LARGE SCALE GENOMIC DNA]</scope>
    <source>
        <strain evidence="12">Gri0909</strain>
    </source>
</reference>
<feature type="domain" description="NADH:flavin oxidoreductase/NADH oxidase N-terminal" evidence="10">
    <location>
        <begin position="7"/>
        <end position="339"/>
    </location>
</feature>
<dbReference type="AlphaFoldDB" id="A0A3S2WC04"/>
<accession>A0A3S2WC04</accession>
<keyword evidence="11" id="KW-0489">Methyltransferase</keyword>
<evidence type="ECO:0000256" key="7">
    <source>
        <dbReference type="ARBA" id="ARBA00023002"/>
    </source>
</evidence>